<comment type="caution">
    <text evidence="1">The sequence shown here is derived from an EMBL/GenBank/DDBJ whole genome shotgun (WGS) entry which is preliminary data.</text>
</comment>
<proteinExistence type="predicted"/>
<name>A0A645F5H4_9ZZZZ</name>
<accession>A0A645F5H4</accession>
<gene>
    <name evidence="1" type="ORF">SDC9_156727</name>
</gene>
<protein>
    <submittedName>
        <fullName evidence="1">Uncharacterized protein</fullName>
    </submittedName>
</protein>
<dbReference type="AlphaFoldDB" id="A0A645F5H4"/>
<dbReference type="EMBL" id="VSSQ01055543">
    <property type="protein sequence ID" value="MPN09437.1"/>
    <property type="molecule type" value="Genomic_DNA"/>
</dbReference>
<organism evidence="1">
    <name type="scientific">bioreactor metagenome</name>
    <dbReference type="NCBI Taxonomy" id="1076179"/>
    <lineage>
        <taxon>unclassified sequences</taxon>
        <taxon>metagenomes</taxon>
        <taxon>ecological metagenomes</taxon>
    </lineage>
</organism>
<reference evidence="1" key="1">
    <citation type="submission" date="2019-08" db="EMBL/GenBank/DDBJ databases">
        <authorList>
            <person name="Kucharzyk K."/>
            <person name="Murdoch R.W."/>
            <person name="Higgins S."/>
            <person name="Loffler F."/>
        </authorList>
    </citation>
    <scope>NUCLEOTIDE SEQUENCE</scope>
</reference>
<evidence type="ECO:0000313" key="1">
    <source>
        <dbReference type="EMBL" id="MPN09437.1"/>
    </source>
</evidence>
<sequence length="135" mass="14459">MLQAASQQPGALDADRLTVLVLALTDGDVGPGQRLIGARPTQAALLGGIEPAVLALRQGHDRIANHPVLQVVVLVRAVEDEQREIDIDLWGGQPHAVGGSHGGEHVSYELMQVFTELRNRPGRVSHHRLSPTSHA</sequence>